<dbReference type="Proteomes" id="UP000285190">
    <property type="component" value="Unassembled WGS sequence"/>
</dbReference>
<evidence type="ECO:0000256" key="5">
    <source>
        <dbReference type="RuleBase" id="RU362076"/>
    </source>
</evidence>
<feature type="domain" description="FlgD/Vpr Ig-like" evidence="7">
    <location>
        <begin position="101"/>
        <end position="172"/>
    </location>
</feature>
<evidence type="ECO:0000313" key="9">
    <source>
        <dbReference type="Proteomes" id="UP000285190"/>
    </source>
</evidence>
<dbReference type="InterPro" id="IPR005648">
    <property type="entry name" value="FlgD"/>
</dbReference>
<sequence>MQTTSSTTTNTRTQTGDSRPAANTSAMSDMFTTLLVAQIKNQDPLAPSDPSQFVNQLAQLSQTEALQNLASLTSNNATVLQSMQMLALGAQVGSNVMVESDSVTLGKTAVQGTVTLQNATTSATLVLTGANGVKHSIALGSNAAGEVPFSIDPKALGLPEGRYSMHVDTASGETPMIALAGKLNSVKLTAEGALLNVDNAGMVTPSAILSFNGQSAAASN</sequence>
<dbReference type="Pfam" id="PF03963">
    <property type="entry name" value="FlgD"/>
    <property type="match status" value="1"/>
</dbReference>
<dbReference type="OrthoDB" id="9785233at2"/>
<evidence type="ECO:0000259" key="7">
    <source>
        <dbReference type="Pfam" id="PF13860"/>
    </source>
</evidence>
<protein>
    <recommendedName>
        <fullName evidence="2 5">Basal-body rod modification protein FlgD</fullName>
    </recommendedName>
</protein>
<comment type="function">
    <text evidence="4 5">Required for flagellar hook formation. May act as a scaffolding protein.</text>
</comment>
<evidence type="ECO:0000256" key="1">
    <source>
        <dbReference type="ARBA" id="ARBA00010577"/>
    </source>
</evidence>
<evidence type="ECO:0000256" key="6">
    <source>
        <dbReference type="SAM" id="MobiDB-lite"/>
    </source>
</evidence>
<evidence type="ECO:0000256" key="4">
    <source>
        <dbReference type="ARBA" id="ARBA00024746"/>
    </source>
</evidence>
<comment type="caution">
    <text evidence="8">The sequence shown here is derived from an EMBL/GenBank/DDBJ whole genome shotgun (WGS) entry which is preliminary data.</text>
</comment>
<evidence type="ECO:0000256" key="2">
    <source>
        <dbReference type="ARBA" id="ARBA00016013"/>
    </source>
</evidence>
<evidence type="ECO:0000313" key="8">
    <source>
        <dbReference type="EMBL" id="RJF96692.1"/>
    </source>
</evidence>
<dbReference type="Pfam" id="PF13860">
    <property type="entry name" value="FlgD_ig"/>
    <property type="match status" value="1"/>
</dbReference>
<dbReference type="EMBL" id="QYUN01000003">
    <property type="protein sequence ID" value="RJF96692.1"/>
    <property type="molecule type" value="Genomic_DNA"/>
</dbReference>
<dbReference type="GO" id="GO:0044781">
    <property type="term" value="P:bacterial-type flagellum organization"/>
    <property type="evidence" value="ECO:0007669"/>
    <property type="project" value="UniProtKB-UniRule"/>
</dbReference>
<keyword evidence="8" id="KW-0282">Flagellum</keyword>
<organism evidence="8 9">
    <name type="scientific">Noviherbaspirillum cavernae</name>
    <dbReference type="NCBI Taxonomy" id="2320862"/>
    <lineage>
        <taxon>Bacteria</taxon>
        <taxon>Pseudomonadati</taxon>
        <taxon>Pseudomonadota</taxon>
        <taxon>Betaproteobacteria</taxon>
        <taxon>Burkholderiales</taxon>
        <taxon>Oxalobacteraceae</taxon>
        <taxon>Noviherbaspirillum</taxon>
    </lineage>
</organism>
<keyword evidence="8" id="KW-0966">Cell projection</keyword>
<name>A0A418WVE9_9BURK</name>
<gene>
    <name evidence="8" type="ORF">D3870_19975</name>
</gene>
<keyword evidence="3 5" id="KW-1005">Bacterial flagellum biogenesis</keyword>
<proteinExistence type="inferred from homology"/>
<dbReference type="Gene3D" id="2.60.40.4070">
    <property type="match status" value="1"/>
</dbReference>
<dbReference type="RefSeq" id="WP_119742820.1">
    <property type="nucleotide sequence ID" value="NZ_QYUN01000003.1"/>
</dbReference>
<dbReference type="AlphaFoldDB" id="A0A418WVE9"/>
<dbReference type="Gene3D" id="2.30.30.910">
    <property type="match status" value="1"/>
</dbReference>
<keyword evidence="9" id="KW-1185">Reference proteome</keyword>
<comment type="similarity">
    <text evidence="1 5">Belongs to the FlgD family.</text>
</comment>
<accession>A0A418WVE9</accession>
<feature type="compositionally biased region" description="Low complexity" evidence="6">
    <location>
        <begin position="1"/>
        <end position="15"/>
    </location>
</feature>
<feature type="region of interest" description="Disordered" evidence="6">
    <location>
        <begin position="1"/>
        <end position="24"/>
    </location>
</feature>
<reference evidence="8 9" key="1">
    <citation type="submission" date="2018-09" db="EMBL/GenBank/DDBJ databases">
        <authorList>
            <person name="Zhu H."/>
        </authorList>
    </citation>
    <scope>NUCLEOTIDE SEQUENCE [LARGE SCALE GENOMIC DNA]</scope>
    <source>
        <strain evidence="8 9">K2R10-39</strain>
    </source>
</reference>
<dbReference type="InterPro" id="IPR025965">
    <property type="entry name" value="FlgD/Vpr_Ig-like"/>
</dbReference>
<keyword evidence="8" id="KW-0969">Cilium</keyword>
<evidence type="ECO:0000256" key="3">
    <source>
        <dbReference type="ARBA" id="ARBA00022795"/>
    </source>
</evidence>